<reference evidence="1 2" key="1">
    <citation type="submission" date="2016-09" db="EMBL/GenBank/DDBJ databases">
        <title>Draft genome sequence for the type strain of Desulfuribacillus alkaliarsenatis AHT28, an obligately anaerobic, sulfidogenic bacterium isolated from Russian soda lake sediments.</title>
        <authorList>
            <person name="Abin C.A."/>
            <person name="Hollibaugh J.T."/>
        </authorList>
    </citation>
    <scope>NUCLEOTIDE SEQUENCE [LARGE SCALE GENOMIC DNA]</scope>
    <source>
        <strain evidence="1 2">AHT28</strain>
    </source>
</reference>
<dbReference type="InterPro" id="IPR027417">
    <property type="entry name" value="P-loop_NTPase"/>
</dbReference>
<sequence>MDNKSYANRDTEFNCLFRAVYTNKNIIYLKAGKACGVTSFAKECLTRLNSETVLYINTVNNSSMSHLLLEVLVKHPYRETLQKIADEKLGEKSATLLTSFLQSIPYAGTVVSNLVEKPQAVPIYTGNYSSALEEAIIHYFSSTFNNRVIIFIDAAQNLDENSHQIIERIVSNNVCIVLIITEEDDNYIKMKNYLTGVEGISSATIDFDLPHVKLIKELAIFYGYEIDTEEAEIIGSTAKKNIHRIVEMIQNYEKEGSYKFNELEKGIVLLLYICRFGLDEPTLLSLIKVSPIFSLDDFAELSEIIENLIAKNIVKLSITNGNYKVFSLDTLFHPEVERCIQSYPDKLFYSEIIFQKFSKRTIKNNIPMLQLLYDLSIQFSNDLTKNFAIQLMKAKLKNGENIEQEVVKNSMLSSDDESESIIAAIYYCKERHYGESLKWLNNSIKSHATNPDYLNLKAILLNRTRKHTEARDALYRCIELEYDAAKKNILLSFLIANYMHLNNLHAVRELYDYHRENLHETENFGYLARNAASAFVDSNVIYRAALDNFEIYKDEFGYYSTLTNWGYSMLYNGQHETSQKLLIEAEKGLMSFGKTNLHIIYNNLGIYYLLQRDLSNSFKYLNSAKSLGLNNMPKIFVDINTACLYVLCDRPEKALELIRSIEQSVISHPVDRVRQKYYINRILVEYSNGNTDLKQLFDLCMKYKDRYNPQKTVKKIETYKKLMNENSSFDINMINTLYDPCGLEYWYTDPLKVLSERVLD</sequence>
<dbReference type="OrthoDB" id="2088078at2"/>
<dbReference type="InterPro" id="IPR011990">
    <property type="entry name" value="TPR-like_helical_dom_sf"/>
</dbReference>
<dbReference type="Proteomes" id="UP000094296">
    <property type="component" value="Unassembled WGS sequence"/>
</dbReference>
<dbReference type="EMBL" id="MIJE01000030">
    <property type="protein sequence ID" value="OEF96841.1"/>
    <property type="molecule type" value="Genomic_DNA"/>
</dbReference>
<gene>
    <name evidence="1" type="ORF">BHF68_07215</name>
</gene>
<keyword evidence="2" id="KW-1185">Reference proteome</keyword>
<dbReference type="RefSeq" id="WP_069643424.1">
    <property type="nucleotide sequence ID" value="NZ_MIJE01000030.1"/>
</dbReference>
<protein>
    <recommendedName>
        <fullName evidence="3">Orc1-like AAA ATPase domain-containing protein</fullName>
    </recommendedName>
</protein>
<dbReference type="AlphaFoldDB" id="A0A1E5G2T5"/>
<comment type="caution">
    <text evidence="1">The sequence shown here is derived from an EMBL/GenBank/DDBJ whole genome shotgun (WGS) entry which is preliminary data.</text>
</comment>
<dbReference type="Gene3D" id="3.40.50.300">
    <property type="entry name" value="P-loop containing nucleotide triphosphate hydrolases"/>
    <property type="match status" value="1"/>
</dbReference>
<dbReference type="SUPFAM" id="SSF48452">
    <property type="entry name" value="TPR-like"/>
    <property type="match status" value="2"/>
</dbReference>
<name>A0A1E5G2T5_9FIRM</name>
<dbReference type="Gene3D" id="1.25.40.10">
    <property type="entry name" value="Tetratricopeptide repeat domain"/>
    <property type="match status" value="1"/>
</dbReference>
<accession>A0A1E5G2T5</accession>
<organism evidence="1 2">
    <name type="scientific">Desulfuribacillus alkaliarsenatis</name>
    <dbReference type="NCBI Taxonomy" id="766136"/>
    <lineage>
        <taxon>Bacteria</taxon>
        <taxon>Bacillati</taxon>
        <taxon>Bacillota</taxon>
        <taxon>Desulfuribacillia</taxon>
        <taxon>Desulfuribacillales</taxon>
        <taxon>Desulfuribacillaceae</taxon>
        <taxon>Desulfuribacillus</taxon>
    </lineage>
</organism>
<proteinExistence type="predicted"/>
<evidence type="ECO:0000313" key="1">
    <source>
        <dbReference type="EMBL" id="OEF96841.1"/>
    </source>
</evidence>
<evidence type="ECO:0000313" key="2">
    <source>
        <dbReference type="Proteomes" id="UP000094296"/>
    </source>
</evidence>
<evidence type="ECO:0008006" key="3">
    <source>
        <dbReference type="Google" id="ProtNLM"/>
    </source>
</evidence>